<keyword evidence="2" id="KW-1185">Reference proteome</keyword>
<dbReference type="KEGG" id="btp:D805_0024"/>
<dbReference type="EMBL" id="CP004346">
    <property type="protein sequence ID" value="AGH40291.1"/>
    <property type="molecule type" value="Genomic_DNA"/>
</dbReference>
<dbReference type="AlphaFoldDB" id="M4R9Z0"/>
<gene>
    <name evidence="1" type="ORF">D805_0024</name>
</gene>
<evidence type="ECO:0000313" key="1">
    <source>
        <dbReference type="EMBL" id="AGH40291.1"/>
    </source>
</evidence>
<protein>
    <submittedName>
        <fullName evidence="1">Uncharacterized protein</fullName>
    </submittedName>
</protein>
<dbReference type="PATRIC" id="fig|1254439.12.peg.24"/>
<organism evidence="1 2">
    <name type="scientific">Bifidobacterium thermophilum RBL67</name>
    <dbReference type="NCBI Taxonomy" id="1254439"/>
    <lineage>
        <taxon>Bacteria</taxon>
        <taxon>Bacillati</taxon>
        <taxon>Actinomycetota</taxon>
        <taxon>Actinomycetes</taxon>
        <taxon>Bifidobacteriales</taxon>
        <taxon>Bifidobacteriaceae</taxon>
        <taxon>Bifidobacterium</taxon>
    </lineage>
</organism>
<dbReference type="HOGENOM" id="CLU_2987483_0_0_11"/>
<dbReference type="Proteomes" id="UP000011835">
    <property type="component" value="Chromosome"/>
</dbReference>
<proteinExistence type="predicted"/>
<sequence length="57" mass="6635">MALYDRVFDGYVTCPKSVRDFDHMVDITLDWRFSRNLSPIPLRKTVPAMQANGYGLR</sequence>
<reference evidence="1 2" key="1">
    <citation type="journal article" date="2013" name="Genome Announc.">
        <title>Complete Genome Sequence of the Probiotic Bifidobacterium thermophilum Strain RBL67.</title>
        <authorList>
            <person name="Jans C."/>
            <person name="Lacroix C."/>
            <person name="Follador R."/>
            <person name="Stevens M.J."/>
        </authorList>
    </citation>
    <scope>NUCLEOTIDE SEQUENCE [LARGE SCALE GENOMIC DNA]</scope>
    <source>
        <strain evidence="1 2">RBL67</strain>
    </source>
</reference>
<evidence type="ECO:0000313" key="2">
    <source>
        <dbReference type="Proteomes" id="UP000011835"/>
    </source>
</evidence>
<name>M4R9Z0_9BIFI</name>
<accession>M4R9Z0</accession>